<evidence type="ECO:0000256" key="1">
    <source>
        <dbReference type="ARBA" id="ARBA00022849"/>
    </source>
</evidence>
<dbReference type="SMART" id="SM00418">
    <property type="entry name" value="HTH_ARSR"/>
    <property type="match status" value="1"/>
</dbReference>
<evidence type="ECO:0000313" key="3">
    <source>
        <dbReference type="EMBL" id="GAA5519531.1"/>
    </source>
</evidence>
<dbReference type="RefSeq" id="WP_286214175.1">
    <property type="nucleotide sequence ID" value="NZ_AP027736.1"/>
</dbReference>
<evidence type="ECO:0000313" key="4">
    <source>
        <dbReference type="Proteomes" id="UP001426770"/>
    </source>
</evidence>
<dbReference type="InterPro" id="IPR001845">
    <property type="entry name" value="HTH_ArsR_DNA-bd_dom"/>
</dbReference>
<dbReference type="SUPFAM" id="SSF46785">
    <property type="entry name" value="Winged helix' DNA-binding domain"/>
    <property type="match status" value="1"/>
</dbReference>
<sequence>MEPGRGDRPVDRLALLAALADQHRLAIVDALGSGDLAPSELASHTGLSSSLLAHHLRVLEDAGAVVRRRSDADGRRAYLSLDWSPVLEAAVAAGQAGASHSSLPGRPRRVVFACTRNSARSQLAAAMLAATGIVPVASGGTQPDPAIHPLALAELERRGLSPVAATPMHVDRVRAEGDLVVAVCDLAYESCGGDLHWSIPDPAVEGTSRAFGAAFDALEPRVRRLAATLTSTPHQGSP</sequence>
<dbReference type="Gene3D" id="1.10.10.10">
    <property type="entry name" value="Winged helix-like DNA-binding domain superfamily/Winged helix DNA-binding domain"/>
    <property type="match status" value="1"/>
</dbReference>
<dbReference type="InterPro" id="IPR036388">
    <property type="entry name" value="WH-like_DNA-bd_sf"/>
</dbReference>
<dbReference type="InterPro" id="IPR036390">
    <property type="entry name" value="WH_DNA-bd_sf"/>
</dbReference>
<proteinExistence type="predicted"/>
<organism evidence="3 4">
    <name type="scientific">Demequina sediminis</name>
    <dbReference type="NCBI Taxonomy" id="1930058"/>
    <lineage>
        <taxon>Bacteria</taxon>
        <taxon>Bacillati</taxon>
        <taxon>Actinomycetota</taxon>
        <taxon>Actinomycetes</taxon>
        <taxon>Micrococcales</taxon>
        <taxon>Demequinaceae</taxon>
        <taxon>Demequina</taxon>
    </lineage>
</organism>
<reference evidence="3 4" key="1">
    <citation type="submission" date="2024-02" db="EMBL/GenBank/DDBJ databases">
        <title>Lysinimicrobium sediminis NBRC 112286.</title>
        <authorList>
            <person name="Ichikawa N."/>
            <person name="Katano-Makiyama Y."/>
            <person name="Hidaka K."/>
        </authorList>
    </citation>
    <scope>NUCLEOTIDE SEQUENCE [LARGE SCALE GENOMIC DNA]</scope>
    <source>
        <strain evidence="3 4">NBRC 112286</strain>
    </source>
</reference>
<dbReference type="Proteomes" id="UP001426770">
    <property type="component" value="Unassembled WGS sequence"/>
</dbReference>
<comment type="caution">
    <text evidence="3">The sequence shown here is derived from an EMBL/GenBank/DDBJ whole genome shotgun (WGS) entry which is preliminary data.</text>
</comment>
<dbReference type="SMART" id="SM00226">
    <property type="entry name" value="LMWPc"/>
    <property type="match status" value="1"/>
</dbReference>
<dbReference type="PANTHER" id="PTHR43428">
    <property type="entry name" value="ARSENATE REDUCTASE"/>
    <property type="match status" value="1"/>
</dbReference>
<dbReference type="EMBL" id="BAABRR010000010">
    <property type="protein sequence ID" value="GAA5519531.1"/>
    <property type="molecule type" value="Genomic_DNA"/>
</dbReference>
<dbReference type="Gene3D" id="3.40.50.2300">
    <property type="match status" value="1"/>
</dbReference>
<dbReference type="PANTHER" id="PTHR43428:SF1">
    <property type="entry name" value="ARSENATE REDUCTASE"/>
    <property type="match status" value="1"/>
</dbReference>
<dbReference type="InterPro" id="IPR023485">
    <property type="entry name" value="Ptyr_pPase"/>
</dbReference>
<gene>
    <name evidence="3" type="ORF">Lsed01_01982</name>
</gene>
<accession>A0ABP9WI86</accession>
<dbReference type="Pfam" id="PF01022">
    <property type="entry name" value="HTH_5"/>
    <property type="match status" value="1"/>
</dbReference>
<dbReference type="PROSITE" id="PS50987">
    <property type="entry name" value="HTH_ARSR_2"/>
    <property type="match status" value="1"/>
</dbReference>
<protein>
    <recommendedName>
        <fullName evidence="2">HTH arsR-type domain-containing protein</fullName>
    </recommendedName>
</protein>
<dbReference type="InterPro" id="IPR036196">
    <property type="entry name" value="Ptyr_pPase_sf"/>
</dbReference>
<dbReference type="CDD" id="cd00090">
    <property type="entry name" value="HTH_ARSR"/>
    <property type="match status" value="1"/>
</dbReference>
<dbReference type="PRINTS" id="PR00778">
    <property type="entry name" value="HTHARSR"/>
</dbReference>
<keyword evidence="1" id="KW-0059">Arsenical resistance</keyword>
<evidence type="ECO:0000259" key="2">
    <source>
        <dbReference type="PROSITE" id="PS50987"/>
    </source>
</evidence>
<name>A0ABP9WI86_9MICO</name>
<dbReference type="SUPFAM" id="SSF52788">
    <property type="entry name" value="Phosphotyrosine protein phosphatases I"/>
    <property type="match status" value="1"/>
</dbReference>
<dbReference type="Pfam" id="PF01451">
    <property type="entry name" value="LMWPc"/>
    <property type="match status" value="1"/>
</dbReference>
<keyword evidence="4" id="KW-1185">Reference proteome</keyword>
<feature type="domain" description="HTH arsR-type" evidence="2">
    <location>
        <begin position="4"/>
        <end position="101"/>
    </location>
</feature>
<dbReference type="InterPro" id="IPR011991">
    <property type="entry name" value="ArsR-like_HTH"/>
</dbReference>